<dbReference type="GO" id="GO:0000160">
    <property type="term" value="P:phosphorelay signal transduction system"/>
    <property type="evidence" value="ECO:0007669"/>
    <property type="project" value="InterPro"/>
</dbReference>
<dbReference type="PROSITE" id="PS50110">
    <property type="entry name" value="RESPONSE_REGULATORY"/>
    <property type="match status" value="1"/>
</dbReference>
<feature type="modified residue" description="4-aspartylphosphate" evidence="2">
    <location>
        <position position="65"/>
    </location>
</feature>
<evidence type="ECO:0000256" key="1">
    <source>
        <dbReference type="ARBA" id="ARBA00022553"/>
    </source>
</evidence>
<dbReference type="AlphaFoldDB" id="A0A9E8MWY0"/>
<evidence type="ECO:0000259" key="3">
    <source>
        <dbReference type="PROSITE" id="PS50110"/>
    </source>
</evidence>
<organism evidence="4 5">
    <name type="scientific">Lacinutrix neustonica</name>
    <dbReference type="NCBI Taxonomy" id="2980107"/>
    <lineage>
        <taxon>Bacteria</taxon>
        <taxon>Pseudomonadati</taxon>
        <taxon>Bacteroidota</taxon>
        <taxon>Flavobacteriia</taxon>
        <taxon>Flavobacteriales</taxon>
        <taxon>Flavobacteriaceae</taxon>
        <taxon>Lacinutrix</taxon>
    </lineage>
</organism>
<evidence type="ECO:0000313" key="5">
    <source>
        <dbReference type="Proteomes" id="UP001164705"/>
    </source>
</evidence>
<dbReference type="EMBL" id="CP113088">
    <property type="protein sequence ID" value="WAC02440.1"/>
    <property type="molecule type" value="Genomic_DNA"/>
</dbReference>
<feature type="domain" description="Response regulatory" evidence="3">
    <location>
        <begin position="16"/>
        <end position="130"/>
    </location>
</feature>
<reference evidence="4" key="1">
    <citation type="submission" date="2022-11" db="EMBL/GenBank/DDBJ databases">
        <title>Lacinutrix neustonica HL-RS19T sp. nov., isolated from the surface microlayer sample of brackish Lake Shihwa.</title>
        <authorList>
            <person name="Choi J.Y."/>
            <person name="Hwang C.Y."/>
        </authorList>
    </citation>
    <scope>NUCLEOTIDE SEQUENCE</scope>
    <source>
        <strain evidence="4">HL-RS19</strain>
    </source>
</reference>
<protein>
    <submittedName>
        <fullName evidence="4">Response regulator</fullName>
    </submittedName>
</protein>
<gene>
    <name evidence="4" type="ORF">N7U66_01620</name>
</gene>
<dbReference type="InterPro" id="IPR050595">
    <property type="entry name" value="Bact_response_regulator"/>
</dbReference>
<dbReference type="RefSeq" id="WP_267677037.1">
    <property type="nucleotide sequence ID" value="NZ_CP113088.1"/>
</dbReference>
<evidence type="ECO:0000313" key="4">
    <source>
        <dbReference type="EMBL" id="WAC02440.1"/>
    </source>
</evidence>
<dbReference type="KEGG" id="lnu:N7U66_01620"/>
<proteinExistence type="predicted"/>
<dbReference type="SUPFAM" id="SSF52172">
    <property type="entry name" value="CheY-like"/>
    <property type="match status" value="1"/>
</dbReference>
<accession>A0A9E8MWY0</accession>
<dbReference type="Gene3D" id="3.40.50.2300">
    <property type="match status" value="1"/>
</dbReference>
<dbReference type="Pfam" id="PF00072">
    <property type="entry name" value="Response_reg"/>
    <property type="match status" value="1"/>
</dbReference>
<dbReference type="Proteomes" id="UP001164705">
    <property type="component" value="Chromosome"/>
</dbReference>
<dbReference type="CDD" id="cd00156">
    <property type="entry name" value="REC"/>
    <property type="match status" value="1"/>
</dbReference>
<dbReference type="InterPro" id="IPR011006">
    <property type="entry name" value="CheY-like_superfamily"/>
</dbReference>
<name>A0A9E8MWY0_9FLAO</name>
<keyword evidence="5" id="KW-1185">Reference proteome</keyword>
<dbReference type="PANTHER" id="PTHR44591">
    <property type="entry name" value="STRESS RESPONSE REGULATOR PROTEIN 1"/>
    <property type="match status" value="1"/>
</dbReference>
<keyword evidence="1 2" id="KW-0597">Phosphoprotein</keyword>
<evidence type="ECO:0000256" key="2">
    <source>
        <dbReference type="PROSITE-ProRule" id="PRU00169"/>
    </source>
</evidence>
<sequence length="130" mass="15035">MIHSLHFLIYLMEHKKVLIVYNDYGISYLFKKILDKPNVTYVTANSFTEVEQILLESSFDLIITDVTIEGAFTNEYLYYLKTKLPGTSIVILSEMNQNDIKKEVKSLGIHDFISLPTTVTDLNNKINCFF</sequence>
<dbReference type="PANTHER" id="PTHR44591:SF3">
    <property type="entry name" value="RESPONSE REGULATORY DOMAIN-CONTAINING PROTEIN"/>
    <property type="match status" value="1"/>
</dbReference>
<dbReference type="InterPro" id="IPR001789">
    <property type="entry name" value="Sig_transdc_resp-reg_receiver"/>
</dbReference>